<dbReference type="EMBL" id="JADIMP010000085">
    <property type="protein sequence ID" value="MBO8441786.1"/>
    <property type="molecule type" value="Genomic_DNA"/>
</dbReference>
<evidence type="ECO:0000313" key="8">
    <source>
        <dbReference type="Proteomes" id="UP000823614"/>
    </source>
</evidence>
<dbReference type="GO" id="GO:0005737">
    <property type="term" value="C:cytoplasm"/>
    <property type="evidence" value="ECO:0007669"/>
    <property type="project" value="UniProtKB-SubCell"/>
</dbReference>
<comment type="caution">
    <text evidence="7">The sequence shown here is derived from an EMBL/GenBank/DDBJ whole genome shotgun (WGS) entry which is preliminary data.</text>
</comment>
<dbReference type="PROSITE" id="PS00139">
    <property type="entry name" value="THIOL_PROTEASE_CYS"/>
    <property type="match status" value="1"/>
</dbReference>
<evidence type="ECO:0000256" key="2">
    <source>
        <dbReference type="ARBA" id="ARBA00022670"/>
    </source>
</evidence>
<feature type="active site" evidence="6">
    <location>
        <position position="66"/>
    </location>
</feature>
<dbReference type="CDD" id="cd00585">
    <property type="entry name" value="Peptidase_C1B"/>
    <property type="match status" value="1"/>
</dbReference>
<reference evidence="7" key="1">
    <citation type="submission" date="2020-10" db="EMBL/GenBank/DDBJ databases">
        <authorList>
            <person name="Gilroy R."/>
        </authorList>
    </citation>
    <scope>NUCLEOTIDE SEQUENCE</scope>
    <source>
        <strain evidence="7">C6-149</strain>
    </source>
</reference>
<dbReference type="GO" id="GO:0006508">
    <property type="term" value="P:proteolysis"/>
    <property type="evidence" value="ECO:0007669"/>
    <property type="project" value="UniProtKB-KW"/>
</dbReference>
<keyword evidence="5" id="KW-0031">Aminopeptidase</keyword>
<dbReference type="PIRSF" id="PIRSF005700">
    <property type="entry name" value="PepC"/>
    <property type="match status" value="1"/>
</dbReference>
<organism evidence="7 8">
    <name type="scientific">Candidatus Gallilactobacillus intestinavium</name>
    <dbReference type="NCBI Taxonomy" id="2840838"/>
    <lineage>
        <taxon>Bacteria</taxon>
        <taxon>Bacillati</taxon>
        <taxon>Bacillota</taxon>
        <taxon>Bacilli</taxon>
        <taxon>Lactobacillales</taxon>
        <taxon>Lactobacillaceae</taxon>
        <taxon>Lactobacillaceae incertae sedis</taxon>
        <taxon>Candidatus Gallilactobacillus</taxon>
    </lineage>
</organism>
<feature type="active site" evidence="6">
    <location>
        <position position="382"/>
    </location>
</feature>
<dbReference type="GO" id="GO:0070005">
    <property type="term" value="F:cysteine-type aminopeptidase activity"/>
    <property type="evidence" value="ECO:0007669"/>
    <property type="project" value="InterPro"/>
</dbReference>
<dbReference type="AlphaFoldDB" id="A0A9D9E5X9"/>
<evidence type="ECO:0000256" key="6">
    <source>
        <dbReference type="PIRSR" id="PIRSR005700-1"/>
    </source>
</evidence>
<dbReference type="Proteomes" id="UP000823614">
    <property type="component" value="Unassembled WGS sequence"/>
</dbReference>
<dbReference type="PANTHER" id="PTHR10363">
    <property type="entry name" value="BLEOMYCIN HYDROLASE"/>
    <property type="match status" value="1"/>
</dbReference>
<comment type="subcellular location">
    <subcellularLocation>
        <location evidence="1">Cytoplasm</location>
    </subcellularLocation>
</comment>
<feature type="active site" evidence="6">
    <location>
        <position position="361"/>
    </location>
</feature>
<dbReference type="InterPro" id="IPR025660">
    <property type="entry name" value="Pept_his_AS"/>
</dbReference>
<evidence type="ECO:0000256" key="5">
    <source>
        <dbReference type="PIRNR" id="PIRNR005700"/>
    </source>
</evidence>
<dbReference type="InterPro" id="IPR004134">
    <property type="entry name" value="Peptidase_C1B"/>
</dbReference>
<dbReference type="InterPro" id="IPR000169">
    <property type="entry name" value="Pept_cys_AS"/>
</dbReference>
<protein>
    <recommendedName>
        <fullName evidence="5">Aminopeptidase</fullName>
    </recommendedName>
</protein>
<keyword evidence="4 5" id="KW-0788">Thiol protease</keyword>
<evidence type="ECO:0000256" key="3">
    <source>
        <dbReference type="ARBA" id="ARBA00022801"/>
    </source>
</evidence>
<name>A0A9D9E5X9_9LACO</name>
<dbReference type="Gene3D" id="3.90.70.10">
    <property type="entry name" value="Cysteine proteinases"/>
    <property type="match status" value="1"/>
</dbReference>
<evidence type="ECO:0000256" key="4">
    <source>
        <dbReference type="ARBA" id="ARBA00022807"/>
    </source>
</evidence>
<gene>
    <name evidence="7" type="ORF">IAA89_05090</name>
</gene>
<dbReference type="PANTHER" id="PTHR10363:SF2">
    <property type="entry name" value="BLEOMYCIN HYDROLASE"/>
    <property type="match status" value="1"/>
</dbReference>
<accession>A0A9D9E5X9</accession>
<dbReference type="Pfam" id="PF03051">
    <property type="entry name" value="Peptidase_C1_2"/>
    <property type="match status" value="1"/>
</dbReference>
<reference evidence="7" key="2">
    <citation type="journal article" date="2021" name="PeerJ">
        <title>Extensive microbial diversity within the chicken gut microbiome revealed by metagenomics and culture.</title>
        <authorList>
            <person name="Gilroy R."/>
            <person name="Ravi A."/>
            <person name="Getino M."/>
            <person name="Pursley I."/>
            <person name="Horton D.L."/>
            <person name="Alikhan N.F."/>
            <person name="Baker D."/>
            <person name="Gharbi K."/>
            <person name="Hall N."/>
            <person name="Watson M."/>
            <person name="Adriaenssens E.M."/>
            <person name="Foster-Nyarko E."/>
            <person name="Jarju S."/>
            <person name="Secka A."/>
            <person name="Antonio M."/>
            <person name="Oren A."/>
            <person name="Chaudhuri R.R."/>
            <person name="La Ragione R."/>
            <person name="Hildebrand F."/>
            <person name="Pallen M.J."/>
        </authorList>
    </citation>
    <scope>NUCLEOTIDE SEQUENCE</scope>
    <source>
        <strain evidence="7">C6-149</strain>
    </source>
</reference>
<dbReference type="SUPFAM" id="SSF54001">
    <property type="entry name" value="Cysteine proteinases"/>
    <property type="match status" value="1"/>
</dbReference>
<dbReference type="PROSITE" id="PS00639">
    <property type="entry name" value="THIOL_PROTEASE_HIS"/>
    <property type="match status" value="1"/>
</dbReference>
<dbReference type="InterPro" id="IPR038765">
    <property type="entry name" value="Papain-like_cys_pep_sf"/>
</dbReference>
<evidence type="ECO:0000256" key="1">
    <source>
        <dbReference type="ARBA" id="ARBA00004496"/>
    </source>
</evidence>
<dbReference type="GO" id="GO:0043418">
    <property type="term" value="P:homocysteine catabolic process"/>
    <property type="evidence" value="ECO:0007669"/>
    <property type="project" value="TreeGrafter"/>
</dbReference>
<comment type="similarity">
    <text evidence="5">Belongs to the peptidase C1 family.</text>
</comment>
<proteinExistence type="inferred from homology"/>
<evidence type="ECO:0000313" key="7">
    <source>
        <dbReference type="EMBL" id="MBO8441786.1"/>
    </source>
</evidence>
<keyword evidence="2 5" id="KW-0645">Protease</keyword>
<dbReference type="GO" id="GO:0009636">
    <property type="term" value="P:response to toxic substance"/>
    <property type="evidence" value="ECO:0007669"/>
    <property type="project" value="TreeGrafter"/>
</dbReference>
<keyword evidence="3 5" id="KW-0378">Hydrolase</keyword>
<sequence length="440" mass="51010">MTNEITKESLKQFDEDNNNNWTSLNAVANNGFLAASENKTTVNNNRAFSIELKTKDVTDQKRSGRCWMFAALNSMRHDIIKKSNLPQNFQLSQSYTFFWDKLEKSNYFYNNIIATANKPLDDRKVSFLLETPQQDGGQWDMICAIIEKYGIVPRTVMPETFNSANSDEINTLLNKKLRKDAIQLRKLVKEADDKEINKFKQAKLTEVYRILVLAFGKPVEKFDFEYKDADNNYHIDRNLTPKSFYDKYIGWNLQDYVSIINAPTSDKKYNHTYTVEFLGNVVGGRQVKHLNVDIEDFKKLAIKQLQDGQPVWFGCDVLQESDRQLGIMDLNTYDKDNLLNINLSSMSKAERLDYHESLMTHAMLLTGVDLVDGKPTKWKVENSWGKKVGDKGYFVMSNEWLEEYCYQIVIRKDLLPNSLRKAQEEKPEMLKPWDPMGALA</sequence>